<keyword evidence="7" id="KW-1185">Reference proteome</keyword>
<accession>A0A9N9WVP0</accession>
<dbReference type="CDD" id="cd16448">
    <property type="entry name" value="RING-H2"/>
    <property type="match status" value="1"/>
</dbReference>
<dbReference type="OrthoDB" id="8062037at2759"/>
<dbReference type="GO" id="GO:0016567">
    <property type="term" value="P:protein ubiquitination"/>
    <property type="evidence" value="ECO:0007669"/>
    <property type="project" value="TreeGrafter"/>
</dbReference>
<dbReference type="GO" id="GO:0005634">
    <property type="term" value="C:nucleus"/>
    <property type="evidence" value="ECO:0007669"/>
    <property type="project" value="TreeGrafter"/>
</dbReference>
<gene>
    <name evidence="6" type="ORF">CHIRRI_LOCUS10124</name>
</gene>
<evidence type="ECO:0000256" key="1">
    <source>
        <dbReference type="ARBA" id="ARBA00022723"/>
    </source>
</evidence>
<dbReference type="InterPro" id="IPR011016">
    <property type="entry name" value="Znf_RING-CH"/>
</dbReference>
<evidence type="ECO:0000256" key="3">
    <source>
        <dbReference type="ARBA" id="ARBA00022833"/>
    </source>
</evidence>
<dbReference type="Gene3D" id="3.30.40.10">
    <property type="entry name" value="Zinc/RING finger domain, C3HC4 (zinc finger)"/>
    <property type="match status" value="1"/>
</dbReference>
<dbReference type="PANTHER" id="PTHR46569:SF1">
    <property type="entry name" value="E3 UBIQUITIN-PROTEIN LIGASE RFWD3-RELATED"/>
    <property type="match status" value="1"/>
</dbReference>
<proteinExistence type="predicted"/>
<feature type="domain" description="RING-type" evidence="5">
    <location>
        <begin position="5"/>
        <end position="50"/>
    </location>
</feature>
<name>A0A9N9WVP0_9DIPT</name>
<dbReference type="InterPro" id="IPR052639">
    <property type="entry name" value="TRAIP_ubiq-protein_ligase"/>
</dbReference>
<dbReference type="SUPFAM" id="SSF57850">
    <property type="entry name" value="RING/U-box"/>
    <property type="match status" value="1"/>
</dbReference>
<evidence type="ECO:0000259" key="5">
    <source>
        <dbReference type="PROSITE" id="PS50089"/>
    </source>
</evidence>
<sequence length="169" mass="18908">MPIECSICREELIQPGSTLSTTPCGHVYHRQCLLLWIENNQNTGSCPICRANFDPYNVIPLLTLEESTSSASNNQQPMNVDKLTEMQSLLNSVMDSLLVANEELKAKDAIIESLKKRIERQETTDDYHGGGNCPHKVCVRPNNNNDDSGLSDLVNSLEDDELEFNLRIS</sequence>
<dbReference type="EMBL" id="OU895879">
    <property type="protein sequence ID" value="CAG9807275.1"/>
    <property type="molecule type" value="Genomic_DNA"/>
</dbReference>
<evidence type="ECO:0000313" key="6">
    <source>
        <dbReference type="EMBL" id="CAG9807275.1"/>
    </source>
</evidence>
<dbReference type="AlphaFoldDB" id="A0A9N9WVP0"/>
<organism evidence="6 7">
    <name type="scientific">Chironomus riparius</name>
    <dbReference type="NCBI Taxonomy" id="315576"/>
    <lineage>
        <taxon>Eukaryota</taxon>
        <taxon>Metazoa</taxon>
        <taxon>Ecdysozoa</taxon>
        <taxon>Arthropoda</taxon>
        <taxon>Hexapoda</taxon>
        <taxon>Insecta</taxon>
        <taxon>Pterygota</taxon>
        <taxon>Neoptera</taxon>
        <taxon>Endopterygota</taxon>
        <taxon>Diptera</taxon>
        <taxon>Nematocera</taxon>
        <taxon>Chironomoidea</taxon>
        <taxon>Chironomidae</taxon>
        <taxon>Chironominae</taxon>
        <taxon>Chironomus</taxon>
    </lineage>
</organism>
<keyword evidence="3" id="KW-0862">Zinc</keyword>
<evidence type="ECO:0000256" key="2">
    <source>
        <dbReference type="ARBA" id="ARBA00022771"/>
    </source>
</evidence>
<dbReference type="GO" id="GO:0090734">
    <property type="term" value="C:site of DNA damage"/>
    <property type="evidence" value="ECO:0007669"/>
    <property type="project" value="TreeGrafter"/>
</dbReference>
<dbReference type="GO" id="GO:0031297">
    <property type="term" value="P:replication fork processing"/>
    <property type="evidence" value="ECO:0007669"/>
    <property type="project" value="TreeGrafter"/>
</dbReference>
<keyword evidence="2 4" id="KW-0863">Zinc-finger</keyword>
<keyword evidence="1" id="KW-0479">Metal-binding</keyword>
<dbReference type="SMART" id="SM00744">
    <property type="entry name" value="RINGv"/>
    <property type="match status" value="1"/>
</dbReference>
<dbReference type="InterPro" id="IPR013083">
    <property type="entry name" value="Znf_RING/FYVE/PHD"/>
</dbReference>
<dbReference type="PROSITE" id="PS50089">
    <property type="entry name" value="ZF_RING_2"/>
    <property type="match status" value="1"/>
</dbReference>
<dbReference type="PANTHER" id="PTHR46569">
    <property type="entry name" value="E3 UBIQUITIN-PROTEIN LIGASE TRAIP"/>
    <property type="match status" value="1"/>
</dbReference>
<reference evidence="6" key="2">
    <citation type="submission" date="2022-10" db="EMBL/GenBank/DDBJ databases">
        <authorList>
            <consortium name="ENA_rothamsted_submissions"/>
            <consortium name="culmorum"/>
            <person name="King R."/>
        </authorList>
    </citation>
    <scope>NUCLEOTIDE SEQUENCE</scope>
</reference>
<evidence type="ECO:0000256" key="4">
    <source>
        <dbReference type="PROSITE-ProRule" id="PRU00175"/>
    </source>
</evidence>
<dbReference type="GO" id="GO:0008270">
    <property type="term" value="F:zinc ion binding"/>
    <property type="evidence" value="ECO:0007669"/>
    <property type="project" value="UniProtKB-KW"/>
</dbReference>
<reference evidence="6" key="1">
    <citation type="submission" date="2022-01" db="EMBL/GenBank/DDBJ databases">
        <authorList>
            <person name="King R."/>
        </authorList>
    </citation>
    <scope>NUCLEOTIDE SEQUENCE</scope>
</reference>
<dbReference type="Pfam" id="PF13639">
    <property type="entry name" value="zf-RING_2"/>
    <property type="match status" value="1"/>
</dbReference>
<dbReference type="Proteomes" id="UP001153620">
    <property type="component" value="Chromosome 3"/>
</dbReference>
<protein>
    <recommendedName>
        <fullName evidence="5">RING-type domain-containing protein</fullName>
    </recommendedName>
</protein>
<dbReference type="SMART" id="SM00184">
    <property type="entry name" value="RING"/>
    <property type="match status" value="1"/>
</dbReference>
<dbReference type="GO" id="GO:0061630">
    <property type="term" value="F:ubiquitin protein ligase activity"/>
    <property type="evidence" value="ECO:0007669"/>
    <property type="project" value="TreeGrafter"/>
</dbReference>
<evidence type="ECO:0000313" key="7">
    <source>
        <dbReference type="Proteomes" id="UP001153620"/>
    </source>
</evidence>
<dbReference type="InterPro" id="IPR001841">
    <property type="entry name" value="Znf_RING"/>
</dbReference>